<dbReference type="InterPro" id="IPR010982">
    <property type="entry name" value="Lambda_DNA-bd_dom_sf"/>
</dbReference>
<dbReference type="SUPFAM" id="SSF47413">
    <property type="entry name" value="lambda repressor-like DNA-binding domains"/>
    <property type="match status" value="1"/>
</dbReference>
<name>A0ABZ1PP33_9ACTN</name>
<feature type="region of interest" description="Disordered" evidence="1">
    <location>
        <begin position="74"/>
        <end position="103"/>
    </location>
</feature>
<protein>
    <submittedName>
        <fullName evidence="3">Helix-turn-helix transcriptional regulator</fullName>
    </submittedName>
</protein>
<dbReference type="Gene3D" id="1.10.260.40">
    <property type="entry name" value="lambda repressor-like DNA-binding domains"/>
    <property type="match status" value="1"/>
</dbReference>
<dbReference type="Pfam" id="PF13443">
    <property type="entry name" value="HTH_26"/>
    <property type="match status" value="1"/>
</dbReference>
<dbReference type="EMBL" id="CP107941">
    <property type="protein sequence ID" value="WUI85914.1"/>
    <property type="molecule type" value="Genomic_DNA"/>
</dbReference>
<sequence length="103" mass="11562">MGIRWQLRLRMAERGMFATTELVPLLVERGVHLSREQVFRLVTQPPQRLSMETLAALCDILGCQPNDLIEVEATEERTRKTATAGGPAPTARRSTIRRPEPAP</sequence>
<evidence type="ECO:0000259" key="2">
    <source>
        <dbReference type="Pfam" id="PF13443"/>
    </source>
</evidence>
<dbReference type="InterPro" id="IPR001387">
    <property type="entry name" value="Cro/C1-type_HTH"/>
</dbReference>
<evidence type="ECO:0000256" key="1">
    <source>
        <dbReference type="SAM" id="MobiDB-lite"/>
    </source>
</evidence>
<feature type="domain" description="HTH cro/C1-type" evidence="2">
    <location>
        <begin position="7"/>
        <end position="73"/>
    </location>
</feature>
<gene>
    <name evidence="3" type="ORF">OG375_04490</name>
</gene>
<evidence type="ECO:0000313" key="3">
    <source>
        <dbReference type="EMBL" id="WUI85914.1"/>
    </source>
</evidence>
<organism evidence="3 4">
    <name type="scientific">Micromonospora zamorensis</name>
    <dbReference type="NCBI Taxonomy" id="709883"/>
    <lineage>
        <taxon>Bacteria</taxon>
        <taxon>Bacillati</taxon>
        <taxon>Actinomycetota</taxon>
        <taxon>Actinomycetes</taxon>
        <taxon>Micromonosporales</taxon>
        <taxon>Micromonosporaceae</taxon>
        <taxon>Micromonospora</taxon>
    </lineage>
</organism>
<reference evidence="3 4" key="1">
    <citation type="submission" date="2022-10" db="EMBL/GenBank/DDBJ databases">
        <title>The complete genomes of actinobacterial strains from the NBC collection.</title>
        <authorList>
            <person name="Joergensen T.S."/>
            <person name="Alvarez Arevalo M."/>
            <person name="Sterndorff E.B."/>
            <person name="Faurdal D."/>
            <person name="Vuksanovic O."/>
            <person name="Mourched A.-S."/>
            <person name="Charusanti P."/>
            <person name="Shaw S."/>
            <person name="Blin K."/>
            <person name="Weber T."/>
        </authorList>
    </citation>
    <scope>NUCLEOTIDE SEQUENCE [LARGE SCALE GENOMIC DNA]</scope>
    <source>
        <strain evidence="3 4">NBC_00396</strain>
    </source>
</reference>
<evidence type="ECO:0000313" key="4">
    <source>
        <dbReference type="Proteomes" id="UP001346877"/>
    </source>
</evidence>
<accession>A0ABZ1PP33</accession>
<proteinExistence type="predicted"/>
<feature type="compositionally biased region" description="Low complexity" evidence="1">
    <location>
        <begin position="81"/>
        <end position="93"/>
    </location>
</feature>
<dbReference type="Proteomes" id="UP001346877">
    <property type="component" value="Chromosome"/>
</dbReference>
<keyword evidence="4" id="KW-1185">Reference proteome</keyword>